<dbReference type="RefSeq" id="WP_148971363.1">
    <property type="nucleotide sequence ID" value="NZ_JBNIKW010000020.1"/>
</dbReference>
<dbReference type="SMART" id="SM00530">
    <property type="entry name" value="HTH_XRE"/>
    <property type="match status" value="1"/>
</dbReference>
<dbReference type="Proteomes" id="UP000324269">
    <property type="component" value="Unassembled WGS sequence"/>
</dbReference>
<gene>
    <name evidence="4" type="ORF">FZC85_23135</name>
</gene>
<keyword evidence="2" id="KW-0472">Membrane</keyword>
<dbReference type="Pfam" id="PF01381">
    <property type="entry name" value="HTH_3"/>
    <property type="match status" value="1"/>
</dbReference>
<dbReference type="Gene3D" id="1.10.260.40">
    <property type="entry name" value="lambda repressor-like DNA-binding domains"/>
    <property type="match status" value="1"/>
</dbReference>
<evidence type="ECO:0000313" key="4">
    <source>
        <dbReference type="EMBL" id="TYS78217.1"/>
    </source>
</evidence>
<dbReference type="PROSITE" id="PS50943">
    <property type="entry name" value="HTH_CROC1"/>
    <property type="match status" value="1"/>
</dbReference>
<proteinExistence type="predicted"/>
<keyword evidence="2" id="KW-0812">Transmembrane</keyword>
<protein>
    <submittedName>
        <fullName evidence="4">Helix-turn-helix transcriptional regulator</fullName>
    </submittedName>
</protein>
<dbReference type="CDD" id="cd00093">
    <property type="entry name" value="HTH_XRE"/>
    <property type="match status" value="1"/>
</dbReference>
<feature type="transmembrane region" description="Helical" evidence="2">
    <location>
        <begin position="87"/>
        <end position="108"/>
    </location>
</feature>
<evidence type="ECO:0000256" key="2">
    <source>
        <dbReference type="SAM" id="Phobius"/>
    </source>
</evidence>
<dbReference type="PANTHER" id="PTHR46558:SF15">
    <property type="entry name" value="HELIX-TURN-HELIX DOMAIN PROTEIN"/>
    <property type="match status" value="1"/>
</dbReference>
<organism evidence="4 5">
    <name type="scientific">Rossellomorea aquimaris</name>
    <dbReference type="NCBI Taxonomy" id="189382"/>
    <lineage>
        <taxon>Bacteria</taxon>
        <taxon>Bacillati</taxon>
        <taxon>Bacillota</taxon>
        <taxon>Bacilli</taxon>
        <taxon>Bacillales</taxon>
        <taxon>Bacillaceae</taxon>
        <taxon>Rossellomorea</taxon>
    </lineage>
</organism>
<dbReference type="InterPro" id="IPR010982">
    <property type="entry name" value="Lambda_DNA-bd_dom_sf"/>
</dbReference>
<dbReference type="InterPro" id="IPR001387">
    <property type="entry name" value="Cro/C1-type_HTH"/>
</dbReference>
<feature type="domain" description="HTH cro/C1-type" evidence="3">
    <location>
        <begin position="7"/>
        <end position="61"/>
    </location>
</feature>
<feature type="transmembrane region" description="Helical" evidence="2">
    <location>
        <begin position="123"/>
        <end position="143"/>
    </location>
</feature>
<dbReference type="SUPFAM" id="SSF47413">
    <property type="entry name" value="lambda repressor-like DNA-binding domains"/>
    <property type="match status" value="1"/>
</dbReference>
<evidence type="ECO:0000259" key="3">
    <source>
        <dbReference type="PROSITE" id="PS50943"/>
    </source>
</evidence>
<evidence type="ECO:0000256" key="1">
    <source>
        <dbReference type="ARBA" id="ARBA00023125"/>
    </source>
</evidence>
<keyword evidence="1" id="KW-0238">DNA-binding</keyword>
<dbReference type="OrthoDB" id="9812495at2"/>
<dbReference type="EMBL" id="VTEZ01000016">
    <property type="protein sequence ID" value="TYS78217.1"/>
    <property type="molecule type" value="Genomic_DNA"/>
</dbReference>
<dbReference type="GO" id="GO:0003677">
    <property type="term" value="F:DNA binding"/>
    <property type="evidence" value="ECO:0007669"/>
    <property type="project" value="UniProtKB-KW"/>
</dbReference>
<dbReference type="AlphaFoldDB" id="A0A5D4TR84"/>
<accession>A0A5D4TR84</accession>
<evidence type="ECO:0000313" key="5">
    <source>
        <dbReference type="Proteomes" id="UP000324269"/>
    </source>
</evidence>
<comment type="caution">
    <text evidence="4">The sequence shown here is derived from an EMBL/GenBank/DDBJ whole genome shotgun (WGS) entry which is preliminary data.</text>
</comment>
<sequence length="150" mass="17001">MIFGEKLKSERKSRGWSQEELAERLFVSRQSVSKWETGQNYPSIEIIIKVSDLFGVTIDELLRSDEELTEKVIKDSKQLAHPKLKSMFELLFLIGVVLLLGKIGIFLVNKFTAFDIPLIGNAIIWNFGPLILMIGGGIGTDVLKEKYKED</sequence>
<dbReference type="PANTHER" id="PTHR46558">
    <property type="entry name" value="TRACRIPTIONAL REGULATORY PROTEIN-RELATED-RELATED"/>
    <property type="match status" value="1"/>
</dbReference>
<reference evidence="4 5" key="1">
    <citation type="submission" date="2019-08" db="EMBL/GenBank/DDBJ databases">
        <title>Bacillus genomes from the desert of Cuatro Cienegas, Coahuila.</title>
        <authorList>
            <person name="Olmedo-Alvarez G."/>
        </authorList>
    </citation>
    <scope>NUCLEOTIDE SEQUENCE [LARGE SCALE GENOMIC DNA]</scope>
    <source>
        <strain evidence="4 5">CH87b_3T</strain>
    </source>
</reference>
<keyword evidence="2" id="KW-1133">Transmembrane helix</keyword>
<name>A0A5D4TR84_9BACI</name>